<keyword evidence="9" id="KW-0132">Cell division</keyword>
<keyword evidence="12" id="KW-0206">Cytoskeleton</keyword>
<dbReference type="EMBL" id="CP015058">
    <property type="protein sequence ID" value="QGN16943.1"/>
    <property type="molecule type" value="Genomic_DNA"/>
</dbReference>
<evidence type="ECO:0000256" key="14">
    <source>
        <dbReference type="ARBA" id="ARBA00023328"/>
    </source>
</evidence>
<keyword evidence="9" id="KW-0131">Cell cycle</keyword>
<evidence type="ECO:0000256" key="6">
    <source>
        <dbReference type="ARBA" id="ARBA00022454"/>
    </source>
</evidence>
<name>A0ABX6F3E5_KLUMA</name>
<evidence type="ECO:0000256" key="16">
    <source>
        <dbReference type="ARBA" id="ARBA00046633"/>
    </source>
</evidence>
<evidence type="ECO:0000256" key="10">
    <source>
        <dbReference type="ARBA" id="ARBA00022829"/>
    </source>
</evidence>
<keyword evidence="10" id="KW-0159">Chromosome partition</keyword>
<evidence type="ECO:0000256" key="2">
    <source>
        <dbReference type="ARBA" id="ARBA00004186"/>
    </source>
</evidence>
<evidence type="ECO:0000256" key="17">
    <source>
        <dbReference type="SAM" id="Coils"/>
    </source>
</evidence>
<evidence type="ECO:0000256" key="12">
    <source>
        <dbReference type="ARBA" id="ARBA00023212"/>
    </source>
</evidence>
<keyword evidence="14" id="KW-0137">Centromere</keyword>
<sequence>MDQSLLDGVEALTASVDNMETCLRNTKTTTESSTKLATNMLQCNRVFQLVSEYDMQRARLDLMEEIEPLLQKLYSKLEKGLGKLERERATLSQTFELNKLRLNNHGAAPLTDGIVNDRSDPVVIVSSTHEELERLKELKNRKEELLDKIRQLNNN</sequence>
<comment type="subcellular location">
    <subcellularLocation>
        <location evidence="3">Chromosome</location>
        <location evidence="3">Centromere</location>
        <location evidence="3">Kinetochore</location>
    </subcellularLocation>
    <subcellularLocation>
        <location evidence="2">Cytoplasm</location>
        <location evidence="2">Cytoskeleton</location>
        <location evidence="2">Spindle</location>
    </subcellularLocation>
    <subcellularLocation>
        <location evidence="1">Nucleus</location>
    </subcellularLocation>
</comment>
<organism evidence="18 19">
    <name type="scientific">Kluyveromyces marxianus</name>
    <name type="common">Yeast</name>
    <name type="synonym">Candida kefyr</name>
    <dbReference type="NCBI Taxonomy" id="4911"/>
    <lineage>
        <taxon>Eukaryota</taxon>
        <taxon>Fungi</taxon>
        <taxon>Dikarya</taxon>
        <taxon>Ascomycota</taxon>
        <taxon>Saccharomycotina</taxon>
        <taxon>Saccharomycetes</taxon>
        <taxon>Saccharomycetales</taxon>
        <taxon>Saccharomycetaceae</taxon>
        <taxon>Kluyveromyces</taxon>
    </lineage>
</organism>
<accession>A0ABX6F3E5</accession>
<proteinExistence type="inferred from homology"/>
<evidence type="ECO:0000256" key="9">
    <source>
        <dbReference type="ARBA" id="ARBA00022776"/>
    </source>
</evidence>
<keyword evidence="7" id="KW-0963">Cytoplasm</keyword>
<evidence type="ECO:0000256" key="7">
    <source>
        <dbReference type="ARBA" id="ARBA00022490"/>
    </source>
</evidence>
<evidence type="ECO:0000256" key="5">
    <source>
        <dbReference type="ARBA" id="ARBA00016329"/>
    </source>
</evidence>
<evidence type="ECO:0000256" key="11">
    <source>
        <dbReference type="ARBA" id="ARBA00022838"/>
    </source>
</evidence>
<evidence type="ECO:0000256" key="3">
    <source>
        <dbReference type="ARBA" id="ARBA00004629"/>
    </source>
</evidence>
<gene>
    <name evidence="18" type="primary">SPC19</name>
    <name evidence="18" type="ORF">FIM1_3670</name>
</gene>
<evidence type="ECO:0000256" key="15">
    <source>
        <dbReference type="ARBA" id="ARBA00032583"/>
    </source>
</evidence>
<keyword evidence="19" id="KW-1185">Reference proteome</keyword>
<dbReference type="PANTHER" id="PTHR28262:SF1">
    <property type="entry name" value="DASH COMPLEX SUBUNIT SPC19"/>
    <property type="match status" value="1"/>
</dbReference>
<evidence type="ECO:0000256" key="1">
    <source>
        <dbReference type="ARBA" id="ARBA00004123"/>
    </source>
</evidence>
<dbReference type="Pfam" id="PF08287">
    <property type="entry name" value="DASH_Spc19"/>
    <property type="match status" value="1"/>
</dbReference>
<evidence type="ECO:0000256" key="13">
    <source>
        <dbReference type="ARBA" id="ARBA00023242"/>
    </source>
</evidence>
<protein>
    <recommendedName>
        <fullName evidence="5">DASH complex subunit SPC19</fullName>
    </recommendedName>
    <alternativeName>
        <fullName evidence="15">Outer kinetochore protein SPC19</fullName>
    </alternativeName>
</protein>
<dbReference type="PANTHER" id="PTHR28262">
    <property type="entry name" value="DASH COMPLEX SUBUNIT SPC19"/>
    <property type="match status" value="1"/>
</dbReference>
<keyword evidence="11" id="KW-0995">Kinetochore</keyword>
<keyword evidence="6" id="KW-0158">Chromosome</keyword>
<comment type="subunit">
    <text evidence="16">Component of the DASH complex consisting of ASK1, DAD1, DAD2, DAD3, DAD4, DAM1, DUO1, HSK3, SPC19 and SPC34, with a stoichiometry of one copy of each subunit per complex. Multiple DASH complexes oligomerize to form a ring that encircles spindle microtubules and organizes the rod-like NDC80 complexes of the outer kinetochore. DASH complex oligomerization strengthens microtubule attachments. On cytoplasmic microtubules, DASH complexes appear to form patches instead of rings.</text>
</comment>
<dbReference type="InterPro" id="IPR013251">
    <property type="entry name" value="DASH_Spc19"/>
</dbReference>
<evidence type="ECO:0000256" key="4">
    <source>
        <dbReference type="ARBA" id="ARBA00008952"/>
    </source>
</evidence>
<evidence type="ECO:0000313" key="18">
    <source>
        <dbReference type="EMBL" id="QGN16943.1"/>
    </source>
</evidence>
<keyword evidence="8" id="KW-0493">Microtubule</keyword>
<feature type="coiled-coil region" evidence="17">
    <location>
        <begin position="125"/>
        <end position="155"/>
    </location>
</feature>
<dbReference type="Proteomes" id="UP000422736">
    <property type="component" value="Chromosome 5"/>
</dbReference>
<comment type="similarity">
    <text evidence="4">Belongs to the DASH complex SPC19 family.</text>
</comment>
<evidence type="ECO:0000313" key="19">
    <source>
        <dbReference type="Proteomes" id="UP000422736"/>
    </source>
</evidence>
<evidence type="ECO:0000256" key="8">
    <source>
        <dbReference type="ARBA" id="ARBA00022701"/>
    </source>
</evidence>
<reference evidence="18 19" key="1">
    <citation type="submission" date="2016-03" db="EMBL/GenBank/DDBJ databases">
        <title>How can Kluyveromyces marxianus grow so fast - potential evolutionary course in Saccharomyces Complex revealed by comparative genomics.</title>
        <authorList>
            <person name="Mo W."/>
            <person name="Lu W."/>
            <person name="Yang X."/>
            <person name="Qi J."/>
            <person name="Lv H."/>
        </authorList>
    </citation>
    <scope>NUCLEOTIDE SEQUENCE [LARGE SCALE GENOMIC DNA]</scope>
    <source>
        <strain evidence="18 19">FIM1</strain>
    </source>
</reference>
<keyword evidence="17" id="KW-0175">Coiled coil</keyword>
<keyword evidence="9" id="KW-0498">Mitosis</keyword>
<keyword evidence="13" id="KW-0539">Nucleus</keyword>